<protein>
    <submittedName>
        <fullName evidence="2">Aliphatic amidase expression-regulating protein</fullName>
    </submittedName>
</protein>
<evidence type="ECO:0000313" key="2">
    <source>
        <dbReference type="EMBL" id="OSY36934.1"/>
    </source>
</evidence>
<dbReference type="InterPro" id="IPR028082">
    <property type="entry name" value="Peripla_BP_I"/>
</dbReference>
<dbReference type="NCBIfam" id="TIGR03407">
    <property type="entry name" value="urea_ABC_UrtA"/>
    <property type="match status" value="1"/>
</dbReference>
<dbReference type="CDD" id="cd06355">
    <property type="entry name" value="PBP1_FmdD-like"/>
    <property type="match status" value="1"/>
</dbReference>
<dbReference type="PANTHER" id="PTHR47628:SF1">
    <property type="entry name" value="ALIPHATIC AMIDASE EXPRESSION-REGULATING PROTEIN"/>
    <property type="match status" value="1"/>
</dbReference>
<dbReference type="Gene3D" id="3.40.50.2300">
    <property type="match status" value="2"/>
</dbReference>
<evidence type="ECO:0000313" key="3">
    <source>
        <dbReference type="Proteomes" id="UP000194360"/>
    </source>
</evidence>
<dbReference type="PROSITE" id="PS51257">
    <property type="entry name" value="PROKAR_LIPOPROTEIN"/>
    <property type="match status" value="1"/>
</dbReference>
<dbReference type="PANTHER" id="PTHR47628">
    <property type="match status" value="1"/>
</dbReference>
<dbReference type="RefSeq" id="WP_085915176.1">
    <property type="nucleotide sequence ID" value="NZ_AP018920.1"/>
</dbReference>
<dbReference type="STRING" id="2074.BG845_05017"/>
<dbReference type="InterPro" id="IPR017777">
    <property type="entry name" value="ABC_urea-bd_UrtA"/>
</dbReference>
<name>A0A1Y2MNW4_PSEAH</name>
<feature type="chain" id="PRO_5038443247" evidence="1">
    <location>
        <begin position="25"/>
        <end position="419"/>
    </location>
</feature>
<keyword evidence="3" id="KW-1185">Reference proteome</keyword>
<organism evidence="2 3">
    <name type="scientific">Pseudonocardia autotrophica</name>
    <name type="common">Amycolata autotrophica</name>
    <name type="synonym">Nocardia autotrophica</name>
    <dbReference type="NCBI Taxonomy" id="2074"/>
    <lineage>
        <taxon>Bacteria</taxon>
        <taxon>Bacillati</taxon>
        <taxon>Actinomycetota</taxon>
        <taxon>Actinomycetes</taxon>
        <taxon>Pseudonocardiales</taxon>
        <taxon>Pseudonocardiaceae</taxon>
        <taxon>Pseudonocardia</taxon>
    </lineage>
</organism>
<dbReference type="OrthoDB" id="7337537at2"/>
<reference evidence="2 3" key="1">
    <citation type="submission" date="2016-09" db="EMBL/GenBank/DDBJ databases">
        <title>Pseudonocardia autotrophica DSM535, a candidate organism with high potential of specific P450 cytochromes.</title>
        <authorList>
            <person name="Grumaz C."/>
            <person name="Vainshtein Y."/>
            <person name="Kirstahler P."/>
            <person name="Sohn K."/>
        </authorList>
    </citation>
    <scope>NUCLEOTIDE SEQUENCE [LARGE SCALE GENOMIC DNA]</scope>
    <source>
        <strain evidence="2 3">DSM 535</strain>
    </source>
</reference>
<dbReference type="AlphaFoldDB" id="A0A1Y2MNW4"/>
<gene>
    <name evidence="2" type="primary">amiC_7</name>
    <name evidence="2" type="ORF">BG845_05017</name>
</gene>
<dbReference type="Pfam" id="PF13433">
    <property type="entry name" value="Peripla_BP_5"/>
    <property type="match status" value="1"/>
</dbReference>
<feature type="signal peptide" evidence="1">
    <location>
        <begin position="1"/>
        <end position="24"/>
    </location>
</feature>
<accession>A0A1Y2MNW4</accession>
<comment type="caution">
    <text evidence="2">The sequence shown here is derived from an EMBL/GenBank/DDBJ whole genome shotgun (WGS) entry which is preliminary data.</text>
</comment>
<dbReference type="SUPFAM" id="SSF53822">
    <property type="entry name" value="Periplasmic binding protein-like I"/>
    <property type="match status" value="1"/>
</dbReference>
<evidence type="ECO:0000256" key="1">
    <source>
        <dbReference type="SAM" id="SignalP"/>
    </source>
</evidence>
<keyword evidence="1" id="KW-0732">Signal</keyword>
<proteinExistence type="predicted"/>
<sequence length="419" mass="44301">MRSAKRLRRALAGVALLSMGLGVAACGARVDDETGSGAAAASCVDTSGDSVRIGFLNSRSGTMAISENTVYNSLAMAAEQINEAGGVQGKQLEVVAEDGASEPTIFAEKAEKLIRADCVAAVFGGWTSSSRKAMLPVFESNDALLFYPVQYEGLEASENIFYSGATTNQQIVPALDYLKEQGATSLFLVGSDYVFPQTANKIIKAYAEANGIEIKGEEYAPLGHTDFSTIVSKVRDAGADAVFNTLNGDSNVAFFKEYKSLGLTPEAMPVLSVSIAEEEVGGIGVDNIVGQPVAWNYYQTIDSPENTQFVADFKARYGADKVTSDPMEAAYTSLFLWKEMVEKAGSFAVADVQAAADGVTFDAPEGTVTVNGDNHHIAKTALIGKIGPDGLIHTEWSSGEPIEPDPYLESYPWASGLAG</sequence>
<dbReference type="EMBL" id="MIGB01000034">
    <property type="protein sequence ID" value="OSY36934.1"/>
    <property type="molecule type" value="Genomic_DNA"/>
</dbReference>
<dbReference type="Proteomes" id="UP000194360">
    <property type="component" value="Unassembled WGS sequence"/>
</dbReference>